<dbReference type="InterPro" id="IPR000626">
    <property type="entry name" value="Ubiquitin-like_dom"/>
</dbReference>
<accession>A0A3B3DKQ2</accession>
<dbReference type="PROSITE" id="PS50053">
    <property type="entry name" value="UBIQUITIN_2"/>
    <property type="match status" value="1"/>
</dbReference>
<dbReference type="GeneTree" id="ENSGT01150000288498"/>
<organism evidence="2 3">
    <name type="scientific">Oryzias melastigma</name>
    <name type="common">Marine medaka</name>
    <dbReference type="NCBI Taxonomy" id="30732"/>
    <lineage>
        <taxon>Eukaryota</taxon>
        <taxon>Metazoa</taxon>
        <taxon>Chordata</taxon>
        <taxon>Craniata</taxon>
        <taxon>Vertebrata</taxon>
        <taxon>Euteleostomi</taxon>
        <taxon>Actinopterygii</taxon>
        <taxon>Neopterygii</taxon>
        <taxon>Teleostei</taxon>
        <taxon>Neoteleostei</taxon>
        <taxon>Acanthomorphata</taxon>
        <taxon>Ovalentaria</taxon>
        <taxon>Atherinomorphae</taxon>
        <taxon>Beloniformes</taxon>
        <taxon>Adrianichthyidae</taxon>
        <taxon>Oryziinae</taxon>
        <taxon>Oryzias</taxon>
    </lineage>
</organism>
<dbReference type="InterPro" id="IPR029071">
    <property type="entry name" value="Ubiquitin-like_domsf"/>
</dbReference>
<dbReference type="CDD" id="cd17039">
    <property type="entry name" value="Ubl_ubiquitin_like"/>
    <property type="match status" value="1"/>
</dbReference>
<dbReference type="AlphaFoldDB" id="A0A3B3DKQ2"/>
<dbReference type="Ensembl" id="ENSOMET00000020107.1">
    <property type="protein sequence ID" value="ENSOMEP00000030054.1"/>
    <property type="gene ID" value="ENSOMEG00000014096.1"/>
</dbReference>
<dbReference type="PaxDb" id="30732-ENSOMEP00000030054"/>
<dbReference type="SUPFAM" id="SSF54236">
    <property type="entry name" value="Ubiquitin-like"/>
    <property type="match status" value="1"/>
</dbReference>
<protein>
    <recommendedName>
        <fullName evidence="1">Ubiquitin-like domain-containing protein</fullName>
    </recommendedName>
</protein>
<evidence type="ECO:0000313" key="2">
    <source>
        <dbReference type="Ensembl" id="ENSOMEP00000030054.1"/>
    </source>
</evidence>
<dbReference type="Pfam" id="PF00240">
    <property type="entry name" value="ubiquitin"/>
    <property type="match status" value="1"/>
</dbReference>
<proteinExistence type="predicted"/>
<sequence>MYVVTVIDTDGMSMEIDLCESHEEMEKMTVLQLKEKIARQGNSERPDLRLIFKDEVLHEDSKLLSEYGIQHKSVIHMTKASPEGGTYMTQRHAAGIIIVYTTHFPRVTYSVRLL</sequence>
<dbReference type="SMART" id="SM00213">
    <property type="entry name" value="UBQ"/>
    <property type="match status" value="1"/>
</dbReference>
<dbReference type="STRING" id="30732.ENSOMEP00000030054"/>
<dbReference type="Gene3D" id="3.10.20.90">
    <property type="entry name" value="Phosphatidylinositol 3-kinase Catalytic Subunit, Chain A, domain 1"/>
    <property type="match status" value="1"/>
</dbReference>
<evidence type="ECO:0000313" key="3">
    <source>
        <dbReference type="Proteomes" id="UP000261560"/>
    </source>
</evidence>
<keyword evidence="3" id="KW-1185">Reference proteome</keyword>
<feature type="domain" description="Ubiquitin-like" evidence="1">
    <location>
        <begin position="27"/>
        <end position="84"/>
    </location>
</feature>
<evidence type="ECO:0000259" key="1">
    <source>
        <dbReference type="PROSITE" id="PS50053"/>
    </source>
</evidence>
<dbReference type="Proteomes" id="UP000261560">
    <property type="component" value="Unplaced"/>
</dbReference>
<reference evidence="2" key="2">
    <citation type="submission" date="2025-09" db="UniProtKB">
        <authorList>
            <consortium name="Ensembl"/>
        </authorList>
    </citation>
    <scope>IDENTIFICATION</scope>
</reference>
<name>A0A3B3DKQ2_ORYME</name>
<reference evidence="2" key="1">
    <citation type="submission" date="2025-08" db="UniProtKB">
        <authorList>
            <consortium name="Ensembl"/>
        </authorList>
    </citation>
    <scope>IDENTIFICATION</scope>
</reference>